<keyword evidence="10" id="KW-1185">Reference proteome</keyword>
<proteinExistence type="predicted"/>
<dbReference type="PANTHER" id="PTHR33406:SF13">
    <property type="entry name" value="MEMBRANE PROTEIN YDFJ"/>
    <property type="match status" value="1"/>
</dbReference>
<dbReference type="Pfam" id="PF03176">
    <property type="entry name" value="MMPL"/>
    <property type="match status" value="1"/>
</dbReference>
<feature type="domain" description="SSD" evidence="8">
    <location>
        <begin position="317"/>
        <end position="443"/>
    </location>
</feature>
<feature type="compositionally biased region" description="Basic and acidic residues" evidence="6">
    <location>
        <begin position="899"/>
        <end position="908"/>
    </location>
</feature>
<dbReference type="Gene3D" id="1.20.1640.10">
    <property type="entry name" value="Multidrug efflux transporter AcrB transmembrane domain"/>
    <property type="match status" value="2"/>
</dbReference>
<comment type="subcellular location">
    <subcellularLocation>
        <location evidence="1">Cell membrane</location>
        <topology evidence="1">Multi-pass membrane protein</topology>
    </subcellularLocation>
</comment>
<accession>A0ABT7XR81</accession>
<dbReference type="PANTHER" id="PTHR33406">
    <property type="entry name" value="MEMBRANE PROTEIN MJ1562-RELATED"/>
    <property type="match status" value="1"/>
</dbReference>
<evidence type="ECO:0000256" key="5">
    <source>
        <dbReference type="ARBA" id="ARBA00023136"/>
    </source>
</evidence>
<feature type="transmembrane region" description="Helical" evidence="7">
    <location>
        <begin position="345"/>
        <end position="366"/>
    </location>
</feature>
<name>A0ABT7XR81_9NEIS</name>
<evidence type="ECO:0000256" key="3">
    <source>
        <dbReference type="ARBA" id="ARBA00022692"/>
    </source>
</evidence>
<dbReference type="InterPro" id="IPR017841">
    <property type="entry name" value="Hopanoid_biosynth_HpnN"/>
</dbReference>
<evidence type="ECO:0000256" key="4">
    <source>
        <dbReference type="ARBA" id="ARBA00022989"/>
    </source>
</evidence>
<dbReference type="InterPro" id="IPR004869">
    <property type="entry name" value="MMPL_dom"/>
</dbReference>
<comment type="caution">
    <text evidence="9">The sequence shown here is derived from an EMBL/GenBank/DDBJ whole genome shotgun (WGS) entry which is preliminary data.</text>
</comment>
<feature type="transmembrane region" description="Helical" evidence="7">
    <location>
        <begin position="855"/>
        <end position="874"/>
    </location>
</feature>
<dbReference type="InterPro" id="IPR050545">
    <property type="entry name" value="Mycobact_MmpL"/>
</dbReference>
<evidence type="ECO:0000259" key="8">
    <source>
        <dbReference type="PROSITE" id="PS50156"/>
    </source>
</evidence>
<feature type="transmembrane region" description="Helical" evidence="7">
    <location>
        <begin position="731"/>
        <end position="752"/>
    </location>
</feature>
<feature type="transmembrane region" description="Helical" evidence="7">
    <location>
        <begin position="318"/>
        <end position="339"/>
    </location>
</feature>
<dbReference type="NCBIfam" id="TIGR03480">
    <property type="entry name" value="HpnN"/>
    <property type="match status" value="1"/>
</dbReference>
<feature type="region of interest" description="Disordered" evidence="6">
    <location>
        <begin position="878"/>
        <end position="917"/>
    </location>
</feature>
<dbReference type="EMBL" id="JAUEDK010000028">
    <property type="protein sequence ID" value="MDN0076235.1"/>
    <property type="molecule type" value="Genomic_DNA"/>
</dbReference>
<keyword evidence="5 7" id="KW-0472">Membrane</keyword>
<evidence type="ECO:0000313" key="10">
    <source>
        <dbReference type="Proteomes" id="UP001168540"/>
    </source>
</evidence>
<feature type="transmembrane region" description="Helical" evidence="7">
    <location>
        <begin position="823"/>
        <end position="843"/>
    </location>
</feature>
<feature type="transmembrane region" description="Helical" evidence="7">
    <location>
        <begin position="472"/>
        <end position="490"/>
    </location>
</feature>
<dbReference type="SUPFAM" id="SSF82866">
    <property type="entry name" value="Multidrug efflux transporter AcrB transmembrane domain"/>
    <property type="match status" value="2"/>
</dbReference>
<evidence type="ECO:0000256" key="1">
    <source>
        <dbReference type="ARBA" id="ARBA00004651"/>
    </source>
</evidence>
<keyword evidence="2" id="KW-1003">Cell membrane</keyword>
<organism evidence="9 10">
    <name type="scientific">Crenobacter oryzisoli</name>
    <dbReference type="NCBI Taxonomy" id="3056844"/>
    <lineage>
        <taxon>Bacteria</taxon>
        <taxon>Pseudomonadati</taxon>
        <taxon>Pseudomonadota</taxon>
        <taxon>Betaproteobacteria</taxon>
        <taxon>Neisseriales</taxon>
        <taxon>Neisseriaceae</taxon>
        <taxon>Crenobacter</taxon>
    </lineage>
</organism>
<gene>
    <name evidence="9" type="ORF">QU481_15215</name>
</gene>
<feature type="transmembrane region" description="Helical" evidence="7">
    <location>
        <begin position="378"/>
        <end position="408"/>
    </location>
</feature>
<protein>
    <submittedName>
        <fullName evidence="9">MMPL family transporter</fullName>
    </submittedName>
</protein>
<evidence type="ECO:0000256" key="7">
    <source>
        <dbReference type="SAM" id="Phobius"/>
    </source>
</evidence>
<keyword evidence="3 7" id="KW-0812">Transmembrane</keyword>
<evidence type="ECO:0000313" key="9">
    <source>
        <dbReference type="EMBL" id="MDN0076235.1"/>
    </source>
</evidence>
<dbReference type="InterPro" id="IPR000731">
    <property type="entry name" value="SSD"/>
</dbReference>
<evidence type="ECO:0000256" key="6">
    <source>
        <dbReference type="SAM" id="MobiDB-lite"/>
    </source>
</evidence>
<feature type="transmembrane region" description="Helical" evidence="7">
    <location>
        <begin position="292"/>
        <end position="311"/>
    </location>
</feature>
<reference evidence="9" key="1">
    <citation type="submission" date="2023-06" db="EMBL/GenBank/DDBJ databases">
        <authorList>
            <person name="Zhang S."/>
        </authorList>
    </citation>
    <scope>NUCLEOTIDE SEQUENCE</scope>
    <source>
        <strain evidence="9">SG2303</strain>
    </source>
</reference>
<feature type="transmembrane region" description="Helical" evidence="7">
    <location>
        <begin position="420"/>
        <end position="445"/>
    </location>
</feature>
<feature type="transmembrane region" description="Helical" evidence="7">
    <location>
        <begin position="791"/>
        <end position="811"/>
    </location>
</feature>
<evidence type="ECO:0000256" key="2">
    <source>
        <dbReference type="ARBA" id="ARBA00022475"/>
    </source>
</evidence>
<dbReference type="Proteomes" id="UP001168540">
    <property type="component" value="Unassembled WGS sequence"/>
</dbReference>
<feature type="transmembrane region" description="Helical" evidence="7">
    <location>
        <begin position="764"/>
        <end position="785"/>
    </location>
</feature>
<dbReference type="PROSITE" id="PS50156">
    <property type="entry name" value="SSD"/>
    <property type="match status" value="1"/>
</dbReference>
<dbReference type="RefSeq" id="WP_289830914.1">
    <property type="nucleotide sequence ID" value="NZ_JAUEDK010000028.1"/>
</dbReference>
<sequence>MLTLLITRLVRFATRRAWAVILVALLLSLASGVYVAKHFAINTDIDRLLDVNAPWAQRDAAIGKAFPQRNQQILAVVQAPAPELAEAAADALADALRGQTQHFLAVSQPGGGDFFARAGLLFLPTKTVDEMSTQLVQARPLINTLAHDPTLRGLADTLSTTLALPLQLGQVKLGDMAGLLDRSATTIEKGVAGKPAALSWVSLAASQADFDAQEKASHPVLLSADGNAMTSSFVTVRPVLNFSNLQAGAAASGAIRATAAQLGLKERFGATVRLTGPQPLADDEFASVRDGAVLNSVLTALVVVLILWLALRSTKLIVAVLLSLFAGLVITAALGLAMVGALNMISVAFAMLFVGLGGDFGIQFGIRYRAERHHHDYLPNALALTAQGVGVPLALASAATAVAFFSFLPTDYRGVAELGQIAGVGMIVAFATTVTLLPALIHVLCPAGESRTPSFPWLAPADRFFDRHRKSVLLFTCAAILAGTPLLPHLRFDFDPLSLKDPRSESMSTLLALKDAPQVGTEDVSVLAPSLTDAQLVAKRLKSLPEVARVVTLQDFIPEQQPAKLERIAAAAAVLAPVLGQTTASPASDTLRVAALRRLATQLELAAEDHPGPGAEPSERLAKALRKLASADAAARDRAERAVALPLRLALGTLQRALQAQPVSRQSLPPELVHDWLTPDGRALVSVSPKLPRADSPDRPAALDRFIAAVLRAEPSAAGGPISVRGSADTIMSAFAQAGAWAVLSITLLLWITLRRFGDVLRTLVPLLVSTVVTLELCVVFGISLNFANVIALPLLLGVGVAFKIYYVIAWRTGHTNLLQSSLTHAVLFSAATTAAAFGSLWLSQHPGTSSMGKLLTLALACTLIGAVFFQPILMGKPRPSARTAGPKNTGRKQSRSAGNEREGRVERPASSIHAAE</sequence>
<keyword evidence="4 7" id="KW-1133">Transmembrane helix</keyword>